<keyword evidence="3" id="KW-1185">Reference proteome</keyword>
<feature type="domain" description="NERD" evidence="1">
    <location>
        <begin position="41"/>
        <end position="156"/>
    </location>
</feature>
<dbReference type="AlphaFoldDB" id="I0JIW5"/>
<dbReference type="HOGENOM" id="CLU_071777_0_0_9"/>
<dbReference type="InterPro" id="IPR011528">
    <property type="entry name" value="NERD"/>
</dbReference>
<sequence length="316" mass="36883">MFTKHLSKPYYLDQLESASRRIAMTHHKHSEIEHWRTKLLSNYYGEKKILPVLTHLSSKESRILFDLRLPLPDHSYCQIDVLIVTRNFALILEVNHSPLPNLTKDYRFMHVNDRIESRMPDPLSQAELQAHQLTYWLTMAGFQSIPIHYFVVLTSPASFIHPSYGSNSQVIHLDQLLTAFQSLDRLYNSSPLEEFELNRLCDLLVIEHTPYQPFILDRFHLHKTDILQGVICPECSNLPMKRVHGRWYCKSCHHTSRNAHVEALKDYQFLFGERITNQRACAFLKLDSSTAALQILNEVACEKSGLNKTLYYVFNE</sequence>
<name>I0JIW5_HALH3</name>
<dbReference type="eggNOG" id="ENOG5030K2C">
    <property type="taxonomic scope" value="Bacteria"/>
</dbReference>
<dbReference type="PROSITE" id="PS50965">
    <property type="entry name" value="NERD"/>
    <property type="match status" value="1"/>
</dbReference>
<evidence type="ECO:0000313" key="3">
    <source>
        <dbReference type="Proteomes" id="UP000007397"/>
    </source>
</evidence>
<gene>
    <name evidence="2" type="ordered locus">HBHAL_1717</name>
</gene>
<dbReference type="EMBL" id="HE717023">
    <property type="protein sequence ID" value="CCG44083.1"/>
    <property type="molecule type" value="Genomic_DNA"/>
</dbReference>
<dbReference type="KEGG" id="hhd:HBHAL_1717"/>
<dbReference type="STRING" id="866895.HBHAL_1717"/>
<reference evidence="2 3" key="1">
    <citation type="journal article" date="2013" name="Environ. Microbiol.">
        <title>Chloride and organic osmolytes: a hybrid strategy to cope with elevated salinities by the moderately halophilic, chloride-dependent bacterium Halobacillus halophilus.</title>
        <authorList>
            <person name="Saum S.H."/>
            <person name="Pfeiffer F."/>
            <person name="Palm P."/>
            <person name="Rampp M."/>
            <person name="Schuster S.C."/>
            <person name="Muller V."/>
            <person name="Oesterhelt D."/>
        </authorList>
    </citation>
    <scope>NUCLEOTIDE SEQUENCE [LARGE SCALE GENOMIC DNA]</scope>
    <source>
        <strain evidence="3">ATCC 35676 / DSM 2266 / JCM 20832 / KCTC 3685 / LMG 17431 / NBRC 102448 / NCIMB 2269</strain>
    </source>
</reference>
<evidence type="ECO:0000259" key="1">
    <source>
        <dbReference type="PROSITE" id="PS50965"/>
    </source>
</evidence>
<dbReference type="PATRIC" id="fig|866895.3.peg.714"/>
<dbReference type="Proteomes" id="UP000007397">
    <property type="component" value="Chromosome"/>
</dbReference>
<protein>
    <submittedName>
        <fullName evidence="2">NERD domain protein</fullName>
    </submittedName>
</protein>
<proteinExistence type="predicted"/>
<dbReference type="Pfam" id="PF08378">
    <property type="entry name" value="NERD"/>
    <property type="match status" value="1"/>
</dbReference>
<evidence type="ECO:0000313" key="2">
    <source>
        <dbReference type="EMBL" id="CCG44083.1"/>
    </source>
</evidence>
<organism evidence="2 3">
    <name type="scientific">Halobacillus halophilus (strain ATCC 35676 / DSM 2266 / JCM 20832 / KCTC 3685 / LMG 17431 / NBRC 102448 / NCIMB 2269)</name>
    <name type="common">Sporosarcina halophila</name>
    <dbReference type="NCBI Taxonomy" id="866895"/>
    <lineage>
        <taxon>Bacteria</taxon>
        <taxon>Bacillati</taxon>
        <taxon>Bacillota</taxon>
        <taxon>Bacilli</taxon>
        <taxon>Bacillales</taxon>
        <taxon>Bacillaceae</taxon>
        <taxon>Halobacillus</taxon>
    </lineage>
</organism>
<accession>I0JIW5</accession>